<keyword evidence="3" id="KW-1185">Reference proteome</keyword>
<dbReference type="RefSeq" id="XP_033687172.1">
    <property type="nucleotide sequence ID" value="XM_033823426.1"/>
</dbReference>
<dbReference type="OrthoDB" id="5230585at2759"/>
<name>A0A6A6IQ24_9PLEO</name>
<feature type="domain" description="SRR1-like" evidence="1">
    <location>
        <begin position="176"/>
        <end position="285"/>
    </location>
</feature>
<evidence type="ECO:0000313" key="3">
    <source>
        <dbReference type="Proteomes" id="UP000800094"/>
    </source>
</evidence>
<accession>A0A6A6IQ24</accession>
<dbReference type="EMBL" id="ML987192">
    <property type="protein sequence ID" value="KAF2252168.1"/>
    <property type="molecule type" value="Genomic_DNA"/>
</dbReference>
<feature type="non-terminal residue" evidence="2">
    <location>
        <position position="1"/>
    </location>
</feature>
<protein>
    <recommendedName>
        <fullName evidence="1">SRR1-like domain-containing protein</fullName>
    </recommendedName>
</protein>
<dbReference type="PANTHER" id="PTHR42080">
    <property type="entry name" value="SRR1 DOMAIN-CONTAINING PROTEIN"/>
    <property type="match status" value="1"/>
</dbReference>
<dbReference type="GeneID" id="54576756"/>
<organism evidence="2 3">
    <name type="scientific">Trematosphaeria pertusa</name>
    <dbReference type="NCBI Taxonomy" id="390896"/>
    <lineage>
        <taxon>Eukaryota</taxon>
        <taxon>Fungi</taxon>
        <taxon>Dikarya</taxon>
        <taxon>Ascomycota</taxon>
        <taxon>Pezizomycotina</taxon>
        <taxon>Dothideomycetes</taxon>
        <taxon>Pleosporomycetidae</taxon>
        <taxon>Pleosporales</taxon>
        <taxon>Massarineae</taxon>
        <taxon>Trematosphaeriaceae</taxon>
        <taxon>Trematosphaeria</taxon>
    </lineage>
</organism>
<proteinExistence type="predicted"/>
<dbReference type="AlphaFoldDB" id="A0A6A6IQ24"/>
<reference evidence="2" key="1">
    <citation type="journal article" date="2020" name="Stud. Mycol.">
        <title>101 Dothideomycetes genomes: a test case for predicting lifestyles and emergence of pathogens.</title>
        <authorList>
            <person name="Haridas S."/>
            <person name="Albert R."/>
            <person name="Binder M."/>
            <person name="Bloem J."/>
            <person name="Labutti K."/>
            <person name="Salamov A."/>
            <person name="Andreopoulos B."/>
            <person name="Baker S."/>
            <person name="Barry K."/>
            <person name="Bills G."/>
            <person name="Bluhm B."/>
            <person name="Cannon C."/>
            <person name="Castanera R."/>
            <person name="Culley D."/>
            <person name="Daum C."/>
            <person name="Ezra D."/>
            <person name="Gonzalez J."/>
            <person name="Henrissat B."/>
            <person name="Kuo A."/>
            <person name="Liang C."/>
            <person name="Lipzen A."/>
            <person name="Lutzoni F."/>
            <person name="Magnuson J."/>
            <person name="Mondo S."/>
            <person name="Nolan M."/>
            <person name="Ohm R."/>
            <person name="Pangilinan J."/>
            <person name="Park H.-J."/>
            <person name="Ramirez L."/>
            <person name="Alfaro M."/>
            <person name="Sun H."/>
            <person name="Tritt A."/>
            <person name="Yoshinaga Y."/>
            <person name="Zwiers L.-H."/>
            <person name="Turgeon B."/>
            <person name="Goodwin S."/>
            <person name="Spatafora J."/>
            <person name="Crous P."/>
            <person name="Grigoriev I."/>
        </authorList>
    </citation>
    <scope>NUCLEOTIDE SEQUENCE</scope>
    <source>
        <strain evidence="2">CBS 122368</strain>
    </source>
</reference>
<evidence type="ECO:0000313" key="2">
    <source>
        <dbReference type="EMBL" id="KAF2252168.1"/>
    </source>
</evidence>
<dbReference type="Pfam" id="PF07985">
    <property type="entry name" value="SRR1"/>
    <property type="match status" value="1"/>
</dbReference>
<dbReference type="PANTHER" id="PTHR42080:SF1">
    <property type="entry name" value="SRR1-LIKE DOMAIN-CONTAINING PROTEIN"/>
    <property type="match status" value="1"/>
</dbReference>
<dbReference type="InterPro" id="IPR012942">
    <property type="entry name" value="SRR1-like"/>
</dbReference>
<evidence type="ECO:0000259" key="1">
    <source>
        <dbReference type="Pfam" id="PF07985"/>
    </source>
</evidence>
<dbReference type="Proteomes" id="UP000800094">
    <property type="component" value="Unassembled WGS sequence"/>
</dbReference>
<sequence length="381" mass="44304">DNDDEELEKYRITPVNLVEFESCHGRKRIFTRALLEQIVQKKWQTLEELAKPAEKMCLSPISHESPYTGDAWNIWMPQPGDKADTIGIEYLTRVELHPDHHGLAHPSPRVEKLREYNTGKMKMKDQWIPVPFVFEAYERLPCTVHENQVLMQKWHAHLKRTQELWRASHAYADVKQVFQAAAKLAVPIKRIVCFGLGKLNTRPEFYESALQHMTAFDIASILDGVYHAADPSIPDIEVFVQDPCYTQKDQVLLRTLCPRVRFVEDPYGLLAIDEHTLVIAAYLPHFFPLLQIVADMLPLGFGPAGFIIDDIYLSDSQQWYAYCNRPSPNVLRMLKDYRPWMRGFDGKLLGAELRRNVYGNRNGKRYWLEAMRVWIRPRSGK</sequence>
<gene>
    <name evidence="2" type="ORF">BU26DRAFT_421735</name>
</gene>